<accession>A0ACA9MWV3</accession>
<evidence type="ECO:0000313" key="1">
    <source>
        <dbReference type="EMBL" id="CAG8613925.1"/>
    </source>
</evidence>
<protein>
    <submittedName>
        <fullName evidence="1">16404_t:CDS:1</fullName>
    </submittedName>
</protein>
<organism evidence="1 2">
    <name type="scientific">Acaulospora colombiana</name>
    <dbReference type="NCBI Taxonomy" id="27376"/>
    <lineage>
        <taxon>Eukaryota</taxon>
        <taxon>Fungi</taxon>
        <taxon>Fungi incertae sedis</taxon>
        <taxon>Mucoromycota</taxon>
        <taxon>Glomeromycotina</taxon>
        <taxon>Glomeromycetes</taxon>
        <taxon>Diversisporales</taxon>
        <taxon>Acaulosporaceae</taxon>
        <taxon>Acaulospora</taxon>
    </lineage>
</organism>
<evidence type="ECO:0000313" key="2">
    <source>
        <dbReference type="Proteomes" id="UP000789525"/>
    </source>
</evidence>
<keyword evidence="2" id="KW-1185">Reference proteome</keyword>
<reference evidence="1" key="1">
    <citation type="submission" date="2021-06" db="EMBL/GenBank/DDBJ databases">
        <authorList>
            <person name="Kallberg Y."/>
            <person name="Tangrot J."/>
            <person name="Rosling A."/>
        </authorList>
    </citation>
    <scope>NUCLEOTIDE SEQUENCE</scope>
    <source>
        <strain evidence="1">CL356</strain>
    </source>
</reference>
<dbReference type="Proteomes" id="UP000789525">
    <property type="component" value="Unassembled WGS sequence"/>
</dbReference>
<proteinExistence type="predicted"/>
<dbReference type="EMBL" id="CAJVPT010015766">
    <property type="protein sequence ID" value="CAG8613925.1"/>
    <property type="molecule type" value="Genomic_DNA"/>
</dbReference>
<gene>
    <name evidence="1" type="ORF">ACOLOM_LOCUS7104</name>
</gene>
<comment type="caution">
    <text evidence="1">The sequence shown here is derived from an EMBL/GenBank/DDBJ whole genome shotgun (WGS) entry which is preliminary data.</text>
</comment>
<name>A0ACA9MWV3_9GLOM</name>
<sequence>MAIPLAYSLFLPPTPDLLVEFTESVYRYGRSDASLPARNNKRIDTKSASATIVSPTATLFISNSNLTATAYFKMKDTSASRQSLTTCSRADSMKPYPRGKPASPKKRLAVGGELPALSPEQQVALQNQLLPDRTESFLPPNLTIAQLRQMSRAEGQLQTENARLHTASKSKKKRGPTVPAPITDEQRARGRLLRYISLYENEYREEILEYMYKMQEVTQPSRTAMEQQIDIDLSMRPSLIDFMIELHNVFHLRQETLYLGINILDRYCSRRTVWKKHYQLVGCTALWIAAKFEDSKDHVPTAADLKQYCRDVYEETSFIQMEGHVLQTIEWQLGHPTCEAWFRCMVNTLDRSGSQASKEMAIRQGWVGLPELETHGVPVIMADLSTQCIARYFMEVMIYQDALIDVPPCVIAEAALILSKRSNESPAALHVARYMHDQLSTNIGSISQTVFNKYKESLFERASTIVTQFYLVLHGDALKYLEDLPDVEEAFAIKQEEGQDVKPAVEDAIVKTEDDAAAEAGIGFADSGYASVGDEHVGACGTAPSSPVKDVASKDAPAAARLPPSPSSKLPSSDDVSLVKVEPTD</sequence>